<keyword evidence="2" id="KW-1185">Reference proteome</keyword>
<evidence type="ECO:0000313" key="2">
    <source>
        <dbReference type="Proteomes" id="UP000653797"/>
    </source>
</evidence>
<dbReference type="RefSeq" id="WP_191041381.1">
    <property type="nucleotide sequence ID" value="NZ_JACXAA010000009.1"/>
</dbReference>
<organism evidence="1 2">
    <name type="scientific">Spirosoma validum</name>
    <dbReference type="NCBI Taxonomy" id="2771355"/>
    <lineage>
        <taxon>Bacteria</taxon>
        <taxon>Pseudomonadati</taxon>
        <taxon>Bacteroidota</taxon>
        <taxon>Cytophagia</taxon>
        <taxon>Cytophagales</taxon>
        <taxon>Cytophagaceae</taxon>
        <taxon>Spirosoma</taxon>
    </lineage>
</organism>
<proteinExistence type="predicted"/>
<protein>
    <submittedName>
        <fullName evidence="1">Uncharacterized protein</fullName>
    </submittedName>
</protein>
<reference evidence="1" key="1">
    <citation type="submission" date="2020-09" db="EMBL/GenBank/DDBJ databases">
        <authorList>
            <person name="Kim M.K."/>
        </authorList>
    </citation>
    <scope>NUCLEOTIDE SEQUENCE</scope>
    <source>
        <strain evidence="1">BT704</strain>
    </source>
</reference>
<dbReference type="Proteomes" id="UP000653797">
    <property type="component" value="Unassembled WGS sequence"/>
</dbReference>
<dbReference type="EMBL" id="JACXAA010000009">
    <property type="protein sequence ID" value="MBD2755763.1"/>
    <property type="molecule type" value="Genomic_DNA"/>
</dbReference>
<sequence>MKAGLIYNSRRPSVYYKLKRQVVLAFAAELKQAPGWKRNWVRWKRSLALDIRYNQLLFSRNEKSVTFTINSLIQR</sequence>
<accession>A0A927B5P0</accession>
<comment type="caution">
    <text evidence="1">The sequence shown here is derived from an EMBL/GenBank/DDBJ whole genome shotgun (WGS) entry which is preliminary data.</text>
</comment>
<dbReference type="AlphaFoldDB" id="A0A927B5P0"/>
<name>A0A927B5P0_9BACT</name>
<gene>
    <name evidence="1" type="ORF">IC230_22860</name>
</gene>
<evidence type="ECO:0000313" key="1">
    <source>
        <dbReference type="EMBL" id="MBD2755763.1"/>
    </source>
</evidence>